<name>A0ABW0J1V9_9HYPH</name>
<accession>A0ABW0J1V9</accession>
<organism evidence="1 2">
    <name type="scientific">Bosea eneae</name>
    <dbReference type="NCBI Taxonomy" id="151454"/>
    <lineage>
        <taxon>Bacteria</taxon>
        <taxon>Pseudomonadati</taxon>
        <taxon>Pseudomonadota</taxon>
        <taxon>Alphaproteobacteria</taxon>
        <taxon>Hyphomicrobiales</taxon>
        <taxon>Boseaceae</taxon>
        <taxon>Bosea</taxon>
    </lineage>
</organism>
<keyword evidence="2" id="KW-1185">Reference proteome</keyword>
<evidence type="ECO:0000313" key="1">
    <source>
        <dbReference type="EMBL" id="MFC5422995.1"/>
    </source>
</evidence>
<evidence type="ECO:0000313" key="2">
    <source>
        <dbReference type="Proteomes" id="UP001596053"/>
    </source>
</evidence>
<comment type="caution">
    <text evidence="1">The sequence shown here is derived from an EMBL/GenBank/DDBJ whole genome shotgun (WGS) entry which is preliminary data.</text>
</comment>
<protein>
    <submittedName>
        <fullName evidence="1">DUF5131 family protein</fullName>
    </submittedName>
</protein>
<gene>
    <name evidence="1" type="ORF">ACFPOB_25935</name>
</gene>
<reference evidence="2" key="1">
    <citation type="journal article" date="2019" name="Int. J. Syst. Evol. Microbiol.">
        <title>The Global Catalogue of Microorganisms (GCM) 10K type strain sequencing project: providing services to taxonomists for standard genome sequencing and annotation.</title>
        <authorList>
            <consortium name="The Broad Institute Genomics Platform"/>
            <consortium name="The Broad Institute Genome Sequencing Center for Infectious Disease"/>
            <person name="Wu L."/>
            <person name="Ma J."/>
        </authorList>
    </citation>
    <scope>NUCLEOTIDE SEQUENCE [LARGE SCALE GENOMIC DNA]</scope>
    <source>
        <strain evidence="2">NCAIM B.01391</strain>
    </source>
</reference>
<proteinExistence type="predicted"/>
<dbReference type="RefSeq" id="WP_377801193.1">
    <property type="nucleotide sequence ID" value="NZ_JBHSLW010000055.1"/>
</dbReference>
<dbReference type="Proteomes" id="UP001596053">
    <property type="component" value="Unassembled WGS sequence"/>
</dbReference>
<sequence>MGHAMPVVEWSGQPLLAPFSWREGHDVLVSTDLFDSEICEERLDKTFAVMALCSQHSFRLVSAFPQRFRDYVCKITADRDAWLMWRLEASFVLGSLGRSHEAKGHGPVWPLKNIALADFRSAVS</sequence>
<dbReference type="EMBL" id="JBHSLW010000055">
    <property type="protein sequence ID" value="MFC5422995.1"/>
    <property type="molecule type" value="Genomic_DNA"/>
</dbReference>